<protein>
    <recommendedName>
        <fullName evidence="2">BRCT domain-containing protein</fullName>
    </recommendedName>
</protein>
<reference evidence="3 4" key="1">
    <citation type="journal article" date="2018" name="IMA Fungus">
        <title>IMA Genome-F 9: Draft genome sequence of Annulohypoxylon stygium, Aspergillus mulundensis, Berkeleyomyces basicola (syn. Thielaviopsis basicola), Ceratocystis smalleyi, two Cercospora beticola strains, Coleophoma cylindrospora, Fusarium fracticaudum, Phialophora cf. hyalina, and Morchella septimelata.</title>
        <authorList>
            <person name="Wingfield B.D."/>
            <person name="Bills G.F."/>
            <person name="Dong Y."/>
            <person name="Huang W."/>
            <person name="Nel W.J."/>
            <person name="Swalarsk-Parry B.S."/>
            <person name="Vaghefi N."/>
            <person name="Wilken P.M."/>
            <person name="An Z."/>
            <person name="de Beer Z.W."/>
            <person name="De Vos L."/>
            <person name="Chen L."/>
            <person name="Duong T.A."/>
            <person name="Gao Y."/>
            <person name="Hammerbacher A."/>
            <person name="Kikkert J.R."/>
            <person name="Li Y."/>
            <person name="Li H."/>
            <person name="Li K."/>
            <person name="Li Q."/>
            <person name="Liu X."/>
            <person name="Ma X."/>
            <person name="Naidoo K."/>
            <person name="Pethybridge S.J."/>
            <person name="Sun J."/>
            <person name="Steenkamp E.T."/>
            <person name="van der Nest M.A."/>
            <person name="van Wyk S."/>
            <person name="Wingfield M.J."/>
            <person name="Xiong C."/>
            <person name="Yue Q."/>
            <person name="Zhang X."/>
        </authorList>
    </citation>
    <scope>NUCLEOTIDE SEQUENCE [LARGE SCALE GENOMIC DNA]</scope>
    <source>
        <strain evidence="3 4">BP6252</strain>
    </source>
</reference>
<evidence type="ECO:0000256" key="1">
    <source>
        <dbReference type="SAM" id="MobiDB-lite"/>
    </source>
</evidence>
<feature type="domain" description="BRCT" evidence="2">
    <location>
        <begin position="13"/>
        <end position="100"/>
    </location>
</feature>
<sequence length="354" mass="40298">MVRVRASKTGRGRSKQIFAGKRMSIAGDFSKLKWNYDQMTNWIKGHGAEFAAKVDNNTTHLICTIEEFKLARRSPQVTAALKLGSRQCKIVVGDWLEDCLIGGKGQRARLLNEKPYTLDRVLLRIKNAKKEMISHKQKFDDGIRSCKQLVDNNLHRVYYDSTGFQYKVVLTRLSFDGRIDKNKLEKYTLYLYQSLANRPYLYMCGAMLSRPHRPNIYYREDCHPKYFHEAFADFKKFFERKTGIAWDDRLEGKKAGDDKFVWTPPPLGRPVGLLPEGYIRPTDREENRSATETSAEENSDEGLIYDTESEVGGSDDEVVFLGASRLSCAHDRSFGSAAGQIPPGVSHAPSYSGR</sequence>
<comment type="caution">
    <text evidence="3">The sequence shown here is derived from an EMBL/GenBank/DDBJ whole genome shotgun (WGS) entry which is preliminary data.</text>
</comment>
<evidence type="ECO:0000313" key="4">
    <source>
        <dbReference type="Proteomes" id="UP000256645"/>
    </source>
</evidence>
<evidence type="ECO:0000259" key="2">
    <source>
        <dbReference type="PROSITE" id="PS50172"/>
    </source>
</evidence>
<feature type="region of interest" description="Disordered" evidence="1">
    <location>
        <begin position="273"/>
        <end position="310"/>
    </location>
</feature>
<dbReference type="EMBL" id="PDLM01000012">
    <property type="protein sequence ID" value="RDW64872.1"/>
    <property type="molecule type" value="Genomic_DNA"/>
</dbReference>
<evidence type="ECO:0000313" key="3">
    <source>
        <dbReference type="EMBL" id="RDW64872.1"/>
    </source>
</evidence>
<dbReference type="PROSITE" id="PS50172">
    <property type="entry name" value="BRCT"/>
    <property type="match status" value="1"/>
</dbReference>
<feature type="region of interest" description="Disordered" evidence="1">
    <location>
        <begin position="333"/>
        <end position="354"/>
    </location>
</feature>
<proteinExistence type="predicted"/>
<dbReference type="InterPro" id="IPR036420">
    <property type="entry name" value="BRCT_dom_sf"/>
</dbReference>
<keyword evidence="4" id="KW-1185">Reference proteome</keyword>
<accession>A0A3D8QSW7</accession>
<dbReference type="STRING" id="1849047.A0A3D8QSW7"/>
<dbReference type="AlphaFoldDB" id="A0A3D8QSW7"/>
<dbReference type="InterPro" id="IPR001357">
    <property type="entry name" value="BRCT_dom"/>
</dbReference>
<organism evidence="3 4">
    <name type="scientific">Coleophoma cylindrospora</name>
    <dbReference type="NCBI Taxonomy" id="1849047"/>
    <lineage>
        <taxon>Eukaryota</taxon>
        <taxon>Fungi</taxon>
        <taxon>Dikarya</taxon>
        <taxon>Ascomycota</taxon>
        <taxon>Pezizomycotina</taxon>
        <taxon>Leotiomycetes</taxon>
        <taxon>Helotiales</taxon>
        <taxon>Dermateaceae</taxon>
        <taxon>Coleophoma</taxon>
    </lineage>
</organism>
<dbReference type="Gene3D" id="3.40.50.10190">
    <property type="entry name" value="BRCT domain"/>
    <property type="match status" value="1"/>
</dbReference>
<dbReference type="SUPFAM" id="SSF52113">
    <property type="entry name" value="BRCT domain"/>
    <property type="match status" value="1"/>
</dbReference>
<dbReference type="Proteomes" id="UP000256645">
    <property type="component" value="Unassembled WGS sequence"/>
</dbReference>
<gene>
    <name evidence="3" type="ORF">BP6252_10523</name>
</gene>
<dbReference type="OrthoDB" id="342264at2759"/>
<name>A0A3D8QSW7_9HELO</name>
<dbReference type="Pfam" id="PF00533">
    <property type="entry name" value="BRCT"/>
    <property type="match status" value="1"/>
</dbReference>